<dbReference type="AlphaFoldDB" id="A0A7H0VA48"/>
<protein>
    <submittedName>
        <fullName evidence="1">Uncharacterized protein</fullName>
    </submittedName>
</protein>
<evidence type="ECO:0000313" key="1">
    <source>
        <dbReference type="EMBL" id="QNR22596.1"/>
    </source>
</evidence>
<organism evidence="1 2">
    <name type="scientific">Croceimicrobium hydrocarbonivorans</name>
    <dbReference type="NCBI Taxonomy" id="2761580"/>
    <lineage>
        <taxon>Bacteria</taxon>
        <taxon>Pseudomonadati</taxon>
        <taxon>Bacteroidota</taxon>
        <taxon>Flavobacteriia</taxon>
        <taxon>Flavobacteriales</taxon>
        <taxon>Owenweeksiaceae</taxon>
        <taxon>Croceimicrobium</taxon>
    </lineage>
</organism>
<evidence type="ECO:0000313" key="2">
    <source>
        <dbReference type="Proteomes" id="UP000516305"/>
    </source>
</evidence>
<reference evidence="1 2" key="1">
    <citation type="submission" date="2020-08" db="EMBL/GenBank/DDBJ databases">
        <title>Croceimicrobium hydrocarbonivorans gen. nov., sp. nov., a novel marine bacterium isolated from a bacterial consortium that degrades polyethylene terephthalate.</title>
        <authorList>
            <person name="Liu R."/>
        </authorList>
    </citation>
    <scope>NUCLEOTIDE SEQUENCE [LARGE SCALE GENOMIC DNA]</scope>
    <source>
        <strain evidence="1 2">A20-9</strain>
    </source>
</reference>
<dbReference type="RefSeq" id="WP_210757162.1">
    <property type="nucleotide sequence ID" value="NZ_CP060139.1"/>
</dbReference>
<sequence length="131" mass="15304">MSEFSLILSQNVDPNTKIQVFELCKNGENLFELFYDKVNEDGNLVDDLFGALRIIEDTSNRKLLPKKKFRSIIDKKLPYKLYEAKKGSIRIYLMHEENKGRVIITGGAKTKQNRDIKRAKNLIRAYYESQE</sequence>
<dbReference type="Proteomes" id="UP000516305">
    <property type="component" value="Chromosome"/>
</dbReference>
<dbReference type="KEGG" id="chyd:H4K34_09360"/>
<dbReference type="EMBL" id="CP060139">
    <property type="protein sequence ID" value="QNR22596.1"/>
    <property type="molecule type" value="Genomic_DNA"/>
</dbReference>
<proteinExistence type="predicted"/>
<accession>A0A7H0VA48</accession>
<keyword evidence="2" id="KW-1185">Reference proteome</keyword>
<gene>
    <name evidence="1" type="ORF">H4K34_09360</name>
</gene>
<name>A0A7H0VA48_9FLAO</name>